<dbReference type="InterPro" id="IPR036271">
    <property type="entry name" value="Tet_transcr_reg_TetR-rel_C_sf"/>
</dbReference>
<organism evidence="2 3">
    <name type="scientific">Nonomuraea dietziae</name>
    <dbReference type="NCBI Taxonomy" id="65515"/>
    <lineage>
        <taxon>Bacteria</taxon>
        <taxon>Bacillati</taxon>
        <taxon>Actinomycetota</taxon>
        <taxon>Actinomycetes</taxon>
        <taxon>Streptosporangiales</taxon>
        <taxon>Streptosporangiaceae</taxon>
        <taxon>Nonomuraea</taxon>
    </lineage>
</organism>
<dbReference type="Gene3D" id="1.10.357.10">
    <property type="entry name" value="Tetracycline Repressor, domain 2"/>
    <property type="match status" value="1"/>
</dbReference>
<evidence type="ECO:0000313" key="3">
    <source>
        <dbReference type="Proteomes" id="UP000579945"/>
    </source>
</evidence>
<dbReference type="Proteomes" id="UP000579945">
    <property type="component" value="Unassembled WGS sequence"/>
</dbReference>
<feature type="compositionally biased region" description="Basic and acidic residues" evidence="1">
    <location>
        <begin position="31"/>
        <end position="49"/>
    </location>
</feature>
<feature type="region of interest" description="Disordered" evidence="1">
    <location>
        <begin position="62"/>
        <end position="86"/>
    </location>
</feature>
<protein>
    <recommendedName>
        <fullName evidence="4">Transcriptional regulator, TetR family</fullName>
    </recommendedName>
</protein>
<feature type="region of interest" description="Disordered" evidence="1">
    <location>
        <begin position="1"/>
        <end position="49"/>
    </location>
</feature>
<sequence length="186" mass="19790">MRLRPSRADEGHGRELGAPLGDGGDEIVGEGDGHERRDQGDDEVVDRGEDLAGAVRRADGVLDALHAERSGGDADEEGEEGEPDDEEALWGRIIDSIQANRSLWFVNFESVASSRQDGEIRGMIASGQEVARASLARAFAGLGPGSDPDEVRAAGSRYFALLVGLAAQWITDPEHAPTAKQFVGSR</sequence>
<evidence type="ECO:0008006" key="4">
    <source>
        <dbReference type="Google" id="ProtNLM"/>
    </source>
</evidence>
<dbReference type="AlphaFoldDB" id="A0A7W5Y611"/>
<feature type="compositionally biased region" description="Acidic residues" evidence="1">
    <location>
        <begin position="73"/>
        <end position="86"/>
    </location>
</feature>
<feature type="compositionally biased region" description="Basic and acidic residues" evidence="1">
    <location>
        <begin position="62"/>
        <end position="72"/>
    </location>
</feature>
<dbReference type="SUPFAM" id="SSF48498">
    <property type="entry name" value="Tetracyclin repressor-like, C-terminal domain"/>
    <property type="match status" value="1"/>
</dbReference>
<dbReference type="EMBL" id="JACIBV010000001">
    <property type="protein sequence ID" value="MBB3725598.1"/>
    <property type="molecule type" value="Genomic_DNA"/>
</dbReference>
<accession>A0A7W5Y611</accession>
<gene>
    <name evidence="2" type="ORF">FHR33_001458</name>
</gene>
<comment type="caution">
    <text evidence="2">The sequence shown here is derived from an EMBL/GenBank/DDBJ whole genome shotgun (WGS) entry which is preliminary data.</text>
</comment>
<proteinExistence type="predicted"/>
<evidence type="ECO:0000313" key="2">
    <source>
        <dbReference type="EMBL" id="MBB3725598.1"/>
    </source>
</evidence>
<feature type="compositionally biased region" description="Basic and acidic residues" evidence="1">
    <location>
        <begin position="1"/>
        <end position="15"/>
    </location>
</feature>
<name>A0A7W5Y611_9ACTN</name>
<reference evidence="2 3" key="1">
    <citation type="submission" date="2020-08" db="EMBL/GenBank/DDBJ databases">
        <title>Sequencing the genomes of 1000 actinobacteria strains.</title>
        <authorList>
            <person name="Klenk H.-P."/>
        </authorList>
    </citation>
    <scope>NUCLEOTIDE SEQUENCE [LARGE SCALE GENOMIC DNA]</scope>
    <source>
        <strain evidence="2 3">DSM 44320</strain>
    </source>
</reference>
<keyword evidence="3" id="KW-1185">Reference proteome</keyword>
<evidence type="ECO:0000256" key="1">
    <source>
        <dbReference type="SAM" id="MobiDB-lite"/>
    </source>
</evidence>